<comment type="catalytic activity">
    <reaction evidence="9">
        <text>2-oxoglutarate + O2 + 2 H(+) = ethene + 3 CO2 + H2O</text>
        <dbReference type="Rhea" id="RHEA:31523"/>
        <dbReference type="ChEBI" id="CHEBI:15377"/>
        <dbReference type="ChEBI" id="CHEBI:15378"/>
        <dbReference type="ChEBI" id="CHEBI:15379"/>
        <dbReference type="ChEBI" id="CHEBI:16526"/>
        <dbReference type="ChEBI" id="CHEBI:16810"/>
        <dbReference type="ChEBI" id="CHEBI:18153"/>
        <dbReference type="EC" id="1.13.12.19"/>
    </reaction>
</comment>
<evidence type="ECO:0000256" key="10">
    <source>
        <dbReference type="ARBA" id="ARBA00049359"/>
    </source>
</evidence>
<dbReference type="PROSITE" id="PS51471">
    <property type="entry name" value="FE2OG_OXY"/>
    <property type="match status" value="1"/>
</dbReference>
<dbReference type="InterPro" id="IPR026992">
    <property type="entry name" value="DIOX_N"/>
</dbReference>
<keyword evidence="11" id="KW-0408">Iron</keyword>
<name>A0A6N8ITT0_9BURK</name>
<evidence type="ECO:0000256" key="8">
    <source>
        <dbReference type="ARBA" id="ARBA00031282"/>
    </source>
</evidence>
<dbReference type="Pfam" id="PF14226">
    <property type="entry name" value="DIOX_N"/>
    <property type="match status" value="1"/>
</dbReference>
<dbReference type="GO" id="GO:0009693">
    <property type="term" value="P:ethylene biosynthetic process"/>
    <property type="evidence" value="ECO:0007669"/>
    <property type="project" value="UniProtKB-KW"/>
</dbReference>
<evidence type="ECO:0000256" key="7">
    <source>
        <dbReference type="ARBA" id="ARBA00031011"/>
    </source>
</evidence>
<reference evidence="13 14" key="1">
    <citation type="submission" date="2019-12" db="EMBL/GenBank/DDBJ databases">
        <authorList>
            <person name="Huq M.A."/>
        </authorList>
    </citation>
    <scope>NUCLEOTIDE SEQUENCE [LARGE SCALE GENOMIC DNA]</scope>
    <source>
        <strain evidence="13 14">MAH-25</strain>
    </source>
</reference>
<comment type="pathway">
    <text evidence="2">Alkene biosynthesis; ethylene biosynthesis via 2-oxoglutarate.</text>
</comment>
<dbReference type="InterPro" id="IPR005123">
    <property type="entry name" value="Oxoglu/Fe-dep_dioxygenase_dom"/>
</dbReference>
<dbReference type="GO" id="GO:0046872">
    <property type="term" value="F:metal ion binding"/>
    <property type="evidence" value="ECO:0007669"/>
    <property type="project" value="UniProtKB-KW"/>
</dbReference>
<evidence type="ECO:0000256" key="5">
    <source>
        <dbReference type="ARBA" id="ARBA00019045"/>
    </source>
</evidence>
<proteinExistence type="inferred from homology"/>
<dbReference type="AlphaFoldDB" id="A0A6N8ITT0"/>
<comment type="caution">
    <text evidence="13">The sequence shown here is derived from an EMBL/GenBank/DDBJ whole genome shotgun (WGS) entry which is preliminary data.</text>
</comment>
<keyword evidence="11" id="KW-0479">Metal-binding</keyword>
<gene>
    <name evidence="13" type="ORF">GON04_08255</name>
</gene>
<dbReference type="SUPFAM" id="SSF51197">
    <property type="entry name" value="Clavaminate synthase-like"/>
    <property type="match status" value="1"/>
</dbReference>
<evidence type="ECO:0000256" key="11">
    <source>
        <dbReference type="RuleBase" id="RU003682"/>
    </source>
</evidence>
<organism evidence="13 14">
    <name type="scientific">Ramlibacter pinisoli</name>
    <dbReference type="NCBI Taxonomy" id="2682844"/>
    <lineage>
        <taxon>Bacteria</taxon>
        <taxon>Pseudomonadati</taxon>
        <taxon>Pseudomonadota</taxon>
        <taxon>Betaproteobacteria</taxon>
        <taxon>Burkholderiales</taxon>
        <taxon>Comamonadaceae</taxon>
        <taxon>Ramlibacter</taxon>
    </lineage>
</organism>
<dbReference type="Pfam" id="PF03171">
    <property type="entry name" value="2OG-FeII_Oxy"/>
    <property type="match status" value="1"/>
</dbReference>
<protein>
    <recommendedName>
        <fullName evidence="5">2-oxoglutarate-dependent ethylene/succinate-forming enzyme</fullName>
        <ecNumber evidence="4">1.13.12.19</ecNumber>
        <ecNumber evidence="3">1.14.20.7</ecNumber>
    </recommendedName>
    <alternativeName>
        <fullName evidence="7">2-oxoglutarate dioxygenase (ethylene-forming)</fullName>
    </alternativeName>
    <alternativeName>
        <fullName evidence="8">2-oxoglutarate/L-arginine monooxygenase/decarboxylase (succinate-forming)</fullName>
    </alternativeName>
</protein>
<evidence type="ECO:0000256" key="2">
    <source>
        <dbReference type="ARBA" id="ARBA00004767"/>
    </source>
</evidence>
<dbReference type="GO" id="GO:0102276">
    <property type="term" value="F:2-oxoglutarate oxygenase/decarboxylase (ethylene-forming) activity"/>
    <property type="evidence" value="ECO:0007669"/>
    <property type="project" value="UniProtKB-EC"/>
</dbReference>
<evidence type="ECO:0000259" key="12">
    <source>
        <dbReference type="PROSITE" id="PS51471"/>
    </source>
</evidence>
<keyword evidence="14" id="KW-1185">Reference proteome</keyword>
<dbReference type="InterPro" id="IPR044861">
    <property type="entry name" value="IPNS-like_FE2OG_OXY"/>
</dbReference>
<evidence type="ECO:0000256" key="6">
    <source>
        <dbReference type="ARBA" id="ARBA00022666"/>
    </source>
</evidence>
<dbReference type="EC" id="1.13.12.19" evidence="4"/>
<comment type="cofactor">
    <cofactor evidence="1">
        <name>Fe(2+)</name>
        <dbReference type="ChEBI" id="CHEBI:29033"/>
    </cofactor>
</comment>
<dbReference type="Proteomes" id="UP000469385">
    <property type="component" value="Unassembled WGS sequence"/>
</dbReference>
<accession>A0A6N8ITT0</accession>
<dbReference type="InterPro" id="IPR050231">
    <property type="entry name" value="Iron_ascorbate_oxido_reductase"/>
</dbReference>
<evidence type="ECO:0000313" key="13">
    <source>
        <dbReference type="EMBL" id="MVQ29436.1"/>
    </source>
</evidence>
<feature type="domain" description="Fe2OG dioxygenase" evidence="12">
    <location>
        <begin position="205"/>
        <end position="314"/>
    </location>
</feature>
<comment type="similarity">
    <text evidence="11">Belongs to the iron/ascorbate-dependent oxidoreductase family.</text>
</comment>
<dbReference type="EC" id="1.14.20.7" evidence="3"/>
<evidence type="ECO:0000256" key="9">
    <source>
        <dbReference type="ARBA" id="ARBA00047725"/>
    </source>
</evidence>
<sequence>MARLFRRSRLRRRVNLCSMQSINWKGASMAAVLDASASIDIPVIDIGPFLAGDPRGTRDVVEQVQRACESIGFLVVRGHGVPTALVDQLYSQSRAFFDLPAAAKLAVEKPAGTEFRGYSPQGVKTIGKDRDEKLRPSLHESFAIGPLDSRGASTRPNLWPQQPTGLRTELTAYYHEMERLARAILSIFADALEVPRSYFLDRIGQHNSILRVMHYPALERAPQAGEERAAAHTDTTAITILRIDDAPGGLQVQRPDGSWIDVVKVPDTFIVNIGDIMMRWTNDRFVSTMHRVANPPSDVAARASRMSVPYFCMPDEDAVIECIPSCAGEGAKYPPITSGALLSNRYTKVYSVGEGSHPGIGRTSS</sequence>
<evidence type="ECO:0000256" key="1">
    <source>
        <dbReference type="ARBA" id="ARBA00001954"/>
    </source>
</evidence>
<dbReference type="PRINTS" id="PR00682">
    <property type="entry name" value="IPNSYNTHASE"/>
</dbReference>
<evidence type="ECO:0000256" key="3">
    <source>
        <dbReference type="ARBA" id="ARBA00012293"/>
    </source>
</evidence>
<dbReference type="Gene3D" id="2.60.120.330">
    <property type="entry name" value="B-lactam Antibiotic, Isopenicillin N Synthase, Chain"/>
    <property type="match status" value="1"/>
</dbReference>
<evidence type="ECO:0000313" key="14">
    <source>
        <dbReference type="Proteomes" id="UP000469385"/>
    </source>
</evidence>
<keyword evidence="6" id="KW-0266">Ethylene biosynthesis</keyword>
<keyword evidence="11" id="KW-0560">Oxidoreductase</keyword>
<dbReference type="EMBL" id="WSEL01000003">
    <property type="protein sequence ID" value="MVQ29436.1"/>
    <property type="molecule type" value="Genomic_DNA"/>
</dbReference>
<evidence type="ECO:0000256" key="4">
    <source>
        <dbReference type="ARBA" id="ARBA00012531"/>
    </source>
</evidence>
<comment type="catalytic activity">
    <reaction evidence="10">
        <text>L-arginine + 2-oxoglutarate + O2 = guanidine + L-glutamate 5-semialdehyde + succinate + CO2</text>
        <dbReference type="Rhea" id="RHEA:31535"/>
        <dbReference type="ChEBI" id="CHEBI:15379"/>
        <dbReference type="ChEBI" id="CHEBI:16526"/>
        <dbReference type="ChEBI" id="CHEBI:16810"/>
        <dbReference type="ChEBI" id="CHEBI:30031"/>
        <dbReference type="ChEBI" id="CHEBI:30087"/>
        <dbReference type="ChEBI" id="CHEBI:32682"/>
        <dbReference type="ChEBI" id="CHEBI:58066"/>
        <dbReference type="EC" id="1.14.20.7"/>
    </reaction>
</comment>
<dbReference type="InterPro" id="IPR027443">
    <property type="entry name" value="IPNS-like_sf"/>
</dbReference>
<dbReference type="PANTHER" id="PTHR47990">
    <property type="entry name" value="2-OXOGLUTARATE (2OG) AND FE(II)-DEPENDENT OXYGENASE SUPERFAMILY PROTEIN-RELATED"/>
    <property type="match status" value="1"/>
</dbReference>